<reference evidence="2 3" key="1">
    <citation type="journal article" date="2011" name="J. Bacteriol.">
        <title>Complete genome sequences of two hemotropic Mycoplasmas, Mycoplasma haemofelis strain Ohio2 and Mycoplasma suis strain Illinois.</title>
        <authorList>
            <person name="Messick J.B."/>
            <person name="Santos A.P."/>
            <person name="Guimaraes A.M."/>
        </authorList>
    </citation>
    <scope>NUCLEOTIDE SEQUENCE [LARGE SCALE GENOMIC DNA]</scope>
    <source>
        <strain evidence="2 3">Illinois</strain>
    </source>
</reference>
<dbReference type="RefSeq" id="WP_013609566.1">
    <property type="nucleotide sequence ID" value="NC_015155.1"/>
</dbReference>
<sequence length="307" mass="34164">MPFLGISSKILLSVLTGVVGSGVIAGAVVATSNNNVNISEQQTISLGKNQHSTFTVPEASKGQEVELIFREELSKGIDGTKNQEPLQEQLRVTEEKSRTPDQSLSQEISEKTQNTPKVEVQHENPENKRESSVPATQKVSKTKKPKVRDPELTPQERWSKEIVDRQITLDSLYIDGIGDGSSGVKSCVLVQKGETIEDEEEELNILEGRTKLGERYESCDGQTFWSSYKFDNSSGNGFWVRGEKELVKKLLKTNWDSLWQAGLTKNKEVSENENLLNGLNLENCKIEKNDGQWMEIGCSFGKEKVSG</sequence>
<dbReference type="Proteomes" id="UP000007484">
    <property type="component" value="Chromosome"/>
</dbReference>
<accession>F0QQ15</accession>
<evidence type="ECO:0000313" key="3">
    <source>
        <dbReference type="Proteomes" id="UP000007484"/>
    </source>
</evidence>
<feature type="region of interest" description="Disordered" evidence="1">
    <location>
        <begin position="76"/>
        <end position="158"/>
    </location>
</feature>
<dbReference type="KEGG" id="mss:MSU_0041"/>
<dbReference type="HOGENOM" id="CLU_071552_0_0_14"/>
<name>F0QQ15_MYCSL</name>
<proteinExistence type="predicted"/>
<dbReference type="STRING" id="768700.MSU_0041"/>
<organism evidence="2 3">
    <name type="scientific">Mycoplasma suis (strain Illinois)</name>
    <dbReference type="NCBI Taxonomy" id="768700"/>
    <lineage>
        <taxon>Bacteria</taxon>
        <taxon>Bacillati</taxon>
        <taxon>Mycoplasmatota</taxon>
        <taxon>Mollicutes</taxon>
        <taxon>Mycoplasmataceae</taxon>
        <taxon>Mycoplasma</taxon>
    </lineage>
</organism>
<feature type="compositionally biased region" description="Basic and acidic residues" evidence="1">
    <location>
        <begin position="119"/>
        <end position="131"/>
    </location>
</feature>
<gene>
    <name evidence="2" type="ordered locus">MSU_0041</name>
</gene>
<evidence type="ECO:0000313" key="2">
    <source>
        <dbReference type="EMBL" id="ADX97585.1"/>
    </source>
</evidence>
<protein>
    <submittedName>
        <fullName evidence="2">Uncharacterized protein</fullName>
    </submittedName>
</protein>
<keyword evidence="3" id="KW-1185">Reference proteome</keyword>
<feature type="compositionally biased region" description="Polar residues" evidence="1">
    <location>
        <begin position="100"/>
        <end position="116"/>
    </location>
</feature>
<dbReference type="EMBL" id="CP002525">
    <property type="protein sequence ID" value="ADX97585.1"/>
    <property type="molecule type" value="Genomic_DNA"/>
</dbReference>
<evidence type="ECO:0000256" key="1">
    <source>
        <dbReference type="SAM" id="MobiDB-lite"/>
    </source>
</evidence>
<dbReference type="AlphaFoldDB" id="F0QQ15"/>